<dbReference type="PANTHER" id="PTHR48228">
    <property type="entry name" value="SUCCINYL-COA--D-CITRAMALATE COA-TRANSFERASE"/>
    <property type="match status" value="1"/>
</dbReference>
<dbReference type="PANTHER" id="PTHR48228:SF5">
    <property type="entry name" value="ALPHA-METHYLACYL-COA RACEMASE"/>
    <property type="match status" value="1"/>
</dbReference>
<dbReference type="InterPro" id="IPR044855">
    <property type="entry name" value="CoA-Trfase_III_dom3_sf"/>
</dbReference>
<evidence type="ECO:0000313" key="2">
    <source>
        <dbReference type="EMBL" id="MDX5986228.1"/>
    </source>
</evidence>
<dbReference type="Proteomes" id="UP001279660">
    <property type="component" value="Unassembled WGS sequence"/>
</dbReference>
<organism evidence="2 3">
    <name type="scientific">Sphingomonas echinoides</name>
    <dbReference type="NCBI Taxonomy" id="59803"/>
    <lineage>
        <taxon>Bacteria</taxon>
        <taxon>Pseudomonadati</taxon>
        <taxon>Pseudomonadota</taxon>
        <taxon>Alphaproteobacteria</taxon>
        <taxon>Sphingomonadales</taxon>
        <taxon>Sphingomonadaceae</taxon>
        <taxon>Sphingomonas</taxon>
    </lineage>
</organism>
<dbReference type="EMBL" id="JAWXXV010000001">
    <property type="protein sequence ID" value="MDX5986228.1"/>
    <property type="molecule type" value="Genomic_DNA"/>
</dbReference>
<dbReference type="InterPro" id="IPR023606">
    <property type="entry name" value="CoA-Trfase_III_dom_1_sf"/>
</dbReference>
<evidence type="ECO:0000313" key="3">
    <source>
        <dbReference type="Proteomes" id="UP001279660"/>
    </source>
</evidence>
<keyword evidence="3" id="KW-1185">Reference proteome</keyword>
<dbReference type="RefSeq" id="WP_029622870.1">
    <property type="nucleotide sequence ID" value="NZ_JAWXXV010000001.1"/>
</dbReference>
<evidence type="ECO:0000256" key="1">
    <source>
        <dbReference type="SAM" id="MobiDB-lite"/>
    </source>
</evidence>
<reference evidence="2 3" key="1">
    <citation type="submission" date="2023-11" db="EMBL/GenBank/DDBJ databases">
        <title>MicrobeMod: A computational toolkit for identifying prokaryotic methylation and restriction-modification with nanopore sequencing.</title>
        <authorList>
            <person name="Crits-Christoph A."/>
            <person name="Kang S.C."/>
            <person name="Lee H."/>
            <person name="Ostrov N."/>
        </authorList>
    </citation>
    <scope>NUCLEOTIDE SEQUENCE [LARGE SCALE GENOMIC DNA]</scope>
    <source>
        <strain evidence="2 3">ATCC 14820</strain>
    </source>
</reference>
<dbReference type="SUPFAM" id="SSF89796">
    <property type="entry name" value="CoA-transferase family III (CaiB/BaiF)"/>
    <property type="match status" value="1"/>
</dbReference>
<dbReference type="Gene3D" id="3.30.1540.10">
    <property type="entry name" value="formyl-coa transferase, domain 3"/>
    <property type="match status" value="1"/>
</dbReference>
<comment type="caution">
    <text evidence="2">The sequence shown here is derived from an EMBL/GenBank/DDBJ whole genome shotgun (WGS) entry which is preliminary data.</text>
</comment>
<dbReference type="InterPro" id="IPR003673">
    <property type="entry name" value="CoA-Trfase_fam_III"/>
</dbReference>
<gene>
    <name evidence="2" type="ORF">SIL82_18370</name>
</gene>
<protein>
    <submittedName>
        <fullName evidence="2">CaiB/BaiF CoA-transferase family protein</fullName>
    </submittedName>
</protein>
<dbReference type="InterPro" id="IPR050509">
    <property type="entry name" value="CoA-transferase_III"/>
</dbReference>
<dbReference type="Gene3D" id="3.40.50.10540">
    <property type="entry name" value="Crotonobetainyl-coa:carnitine coa-transferase, domain 1"/>
    <property type="match status" value="1"/>
</dbReference>
<feature type="region of interest" description="Disordered" evidence="1">
    <location>
        <begin position="332"/>
        <end position="360"/>
    </location>
</feature>
<dbReference type="Pfam" id="PF02515">
    <property type="entry name" value="CoA_transf_3"/>
    <property type="match status" value="1"/>
</dbReference>
<sequence>MSGPLSGIRVVEFAGLGPTPFGAMVLADLGAEVVRIDRRRTETFGGGDDRADFLNRGRPSVVVDLKSDPGRALALELASRADVLIEGFRPGVMERLMLGPDPLLAANPRLIYARMTGWGQTGPMTHKAGHDINYLSMTGALDLIGPFDGPPVPPINYVANFGGGGMLLVVGVLSALLERSVSGRGQIVDAAMVDGASLLATQIFAWTAMGRWHPGRGGNLLDGSAYFYRCYRAADDKFVAVGALEPQFHAELIRGLGLDPADFGGHLDPSCWATRAAQLEAIFATRTRDGWIEHFAPFDACLSPVLSPQEATEHPANVTRGVHVAVSGVLQPAPAPRFDRTPPTLPTAPVEPGEGGEDRLRAWGIDPAHFAPETGR</sequence>
<accession>A0ABU4PSX1</accession>
<name>A0ABU4PSX1_9SPHN</name>
<proteinExistence type="predicted"/>